<dbReference type="InterPro" id="IPR051313">
    <property type="entry name" value="Bact_iron-sidero_bind"/>
</dbReference>
<dbReference type="PANTHER" id="PTHR30532:SF1">
    <property type="entry name" value="IRON(3+)-HYDROXAMATE-BINDING PROTEIN FHUD"/>
    <property type="match status" value="1"/>
</dbReference>
<dbReference type="PANTHER" id="PTHR30532">
    <property type="entry name" value="IRON III DICITRATE-BINDING PERIPLASMIC PROTEIN"/>
    <property type="match status" value="1"/>
</dbReference>
<evidence type="ECO:0000256" key="4">
    <source>
        <dbReference type="ARBA" id="ARBA00022729"/>
    </source>
</evidence>
<dbReference type="AlphaFoldDB" id="A0A6G3Y160"/>
<dbReference type="Pfam" id="PF01497">
    <property type="entry name" value="Peripla_BP_2"/>
    <property type="match status" value="1"/>
</dbReference>
<proteinExistence type="inferred from homology"/>
<dbReference type="GO" id="GO:0030288">
    <property type="term" value="C:outer membrane-bounded periplasmic space"/>
    <property type="evidence" value="ECO:0007669"/>
    <property type="project" value="TreeGrafter"/>
</dbReference>
<reference evidence="7" key="1">
    <citation type="submission" date="2020-01" db="EMBL/GenBank/DDBJ databases">
        <title>Insect and environment-associated Actinomycetes.</title>
        <authorList>
            <person name="Currrie C."/>
            <person name="Chevrette M."/>
            <person name="Carlson C."/>
            <person name="Stubbendieck R."/>
            <person name="Wendt-Pienkowski E."/>
        </authorList>
    </citation>
    <scope>NUCLEOTIDE SEQUENCE</scope>
    <source>
        <strain evidence="7">SID7499</strain>
    </source>
</reference>
<evidence type="ECO:0000256" key="1">
    <source>
        <dbReference type="ARBA" id="ARBA00004196"/>
    </source>
</evidence>
<feature type="domain" description="Fe/B12 periplasmic-binding" evidence="6">
    <location>
        <begin position="56"/>
        <end position="155"/>
    </location>
</feature>
<evidence type="ECO:0000256" key="3">
    <source>
        <dbReference type="ARBA" id="ARBA00022448"/>
    </source>
</evidence>
<keyword evidence="3" id="KW-0813">Transport</keyword>
<evidence type="ECO:0000259" key="6">
    <source>
        <dbReference type="PROSITE" id="PS50983"/>
    </source>
</evidence>
<feature type="chain" id="PRO_5038643415" evidence="5">
    <location>
        <begin position="22"/>
        <end position="155"/>
    </location>
</feature>
<evidence type="ECO:0000313" key="7">
    <source>
        <dbReference type="EMBL" id="NEE23703.1"/>
    </source>
</evidence>
<dbReference type="PROSITE" id="PS50983">
    <property type="entry name" value="FE_B12_PBP"/>
    <property type="match status" value="1"/>
</dbReference>
<accession>A0A6G3Y160</accession>
<comment type="caution">
    <text evidence="7">The sequence shown here is derived from an EMBL/GenBank/DDBJ whole genome shotgun (WGS) entry which is preliminary data.</text>
</comment>
<feature type="non-terminal residue" evidence="7">
    <location>
        <position position="155"/>
    </location>
</feature>
<dbReference type="GO" id="GO:1901678">
    <property type="term" value="P:iron coordination entity transport"/>
    <property type="evidence" value="ECO:0007669"/>
    <property type="project" value="UniProtKB-ARBA"/>
</dbReference>
<feature type="signal peptide" evidence="5">
    <location>
        <begin position="1"/>
        <end position="21"/>
    </location>
</feature>
<dbReference type="InterPro" id="IPR002491">
    <property type="entry name" value="ABC_transptr_periplasmic_BD"/>
</dbReference>
<organism evidence="7">
    <name type="scientific">Streptomyces sp. SID7499</name>
    <dbReference type="NCBI Taxonomy" id="2706086"/>
    <lineage>
        <taxon>Bacteria</taxon>
        <taxon>Bacillati</taxon>
        <taxon>Actinomycetota</taxon>
        <taxon>Actinomycetes</taxon>
        <taxon>Kitasatosporales</taxon>
        <taxon>Streptomycetaceae</taxon>
        <taxon>Streptomyces</taxon>
    </lineage>
</organism>
<dbReference type="SUPFAM" id="SSF53807">
    <property type="entry name" value="Helical backbone' metal receptor"/>
    <property type="match status" value="1"/>
</dbReference>
<gene>
    <name evidence="7" type="ORF">G3M58_96780</name>
</gene>
<comment type="similarity">
    <text evidence="2">Belongs to the bacterial solute-binding protein 8 family.</text>
</comment>
<sequence>MKNQHLTWPALAAAAALALTACGTTEAPKKESAGDSAVTITDARGKKITLDGPAERVVGTEWNVVESLVTLGVQPVGVADVKGYTAYNTAAPLAKGVKDIGTRGEPSVATVASLKPDLILATTDLSDSAIAQLSKAAPVAVVRSADASRQIDQMV</sequence>
<evidence type="ECO:0000256" key="2">
    <source>
        <dbReference type="ARBA" id="ARBA00008814"/>
    </source>
</evidence>
<evidence type="ECO:0000256" key="5">
    <source>
        <dbReference type="SAM" id="SignalP"/>
    </source>
</evidence>
<name>A0A6G3Y160_9ACTN</name>
<dbReference type="PROSITE" id="PS51257">
    <property type="entry name" value="PROKAR_LIPOPROTEIN"/>
    <property type="match status" value="1"/>
</dbReference>
<comment type="subcellular location">
    <subcellularLocation>
        <location evidence="1">Cell envelope</location>
    </subcellularLocation>
</comment>
<dbReference type="Gene3D" id="3.40.50.1980">
    <property type="entry name" value="Nitrogenase molybdenum iron protein domain"/>
    <property type="match status" value="1"/>
</dbReference>
<dbReference type="EMBL" id="JAAGMN010010485">
    <property type="protein sequence ID" value="NEE23703.1"/>
    <property type="molecule type" value="Genomic_DNA"/>
</dbReference>
<protein>
    <submittedName>
        <fullName evidence="7">ABC transporter substrate-binding protein</fullName>
    </submittedName>
</protein>
<keyword evidence="4 5" id="KW-0732">Signal</keyword>